<dbReference type="SUPFAM" id="SSF51182">
    <property type="entry name" value="RmlC-like cupins"/>
    <property type="match status" value="1"/>
</dbReference>
<dbReference type="EMBL" id="FQXV01000001">
    <property type="protein sequence ID" value="SHH59684.1"/>
    <property type="molecule type" value="Genomic_DNA"/>
</dbReference>
<evidence type="ECO:0000313" key="4">
    <source>
        <dbReference type="Proteomes" id="UP000183995"/>
    </source>
</evidence>
<reference evidence="3 4" key="1">
    <citation type="submission" date="2016-11" db="EMBL/GenBank/DDBJ databases">
        <authorList>
            <person name="Jaros S."/>
            <person name="Januszkiewicz K."/>
            <person name="Wedrychowicz H."/>
        </authorList>
    </citation>
    <scope>NUCLEOTIDE SEQUENCE [LARGE SCALE GENOMIC DNA]</scope>
    <source>
        <strain evidence="3 4">DSM 10068</strain>
    </source>
</reference>
<dbReference type="InterPro" id="IPR050177">
    <property type="entry name" value="Lipid_A_modif_metabolic_enz"/>
</dbReference>
<dbReference type="AlphaFoldDB" id="A0A1M5U9K7"/>
<dbReference type="RefSeq" id="WP_073075969.1">
    <property type="nucleotide sequence ID" value="NZ_FQXV01000001.1"/>
</dbReference>
<dbReference type="Pfam" id="PF14667">
    <property type="entry name" value="Polysacc_synt_C"/>
    <property type="match status" value="1"/>
</dbReference>
<accession>A0A1M5U9K7</accession>
<dbReference type="Pfam" id="PF01370">
    <property type="entry name" value="Epimerase"/>
    <property type="match status" value="1"/>
</dbReference>
<dbReference type="InterPro" id="IPR036291">
    <property type="entry name" value="NAD(P)-bd_dom_sf"/>
</dbReference>
<dbReference type="InterPro" id="IPR029303">
    <property type="entry name" value="CapF_C"/>
</dbReference>
<sequence>MKILITGAGGFIGKNLCAHLRNLGYTDLLEYTRETDRGLLEEFTKDCAFVFHLAGVNRPGTPAEFEENHVFTSELLQCLKEHENRAPVLMTSSAQAACDNPYGVSKRKAEILLRNYSEETGADVYIYRLPGVFGKWCRPNYNSVVATFCSAAANDLPLTVNDPEAGIELAYIDDVVEEFTRALRGGVKKAGNFCVLDKTYTIKVGALKDRILSFREESCRLFVPDMCDPLTSKLYSTYLSYLPEDNFSYPLTVHADNRGFFAEFLKSAGGGQVAVNLIKPGIVKGNHWHHSKTEKMLVVSGTGHILFRRLDDESLTVYQVSGENPTVIDVPPGYVHAVMNTGVVDLIMVIWANQIFDPQNPDTFKAGIDE</sequence>
<feature type="domain" description="NAD-dependent epimerase/dehydratase" evidence="1">
    <location>
        <begin position="3"/>
        <end position="185"/>
    </location>
</feature>
<keyword evidence="4" id="KW-1185">Reference proteome</keyword>
<evidence type="ECO:0000259" key="1">
    <source>
        <dbReference type="Pfam" id="PF01370"/>
    </source>
</evidence>
<protein>
    <submittedName>
        <fullName evidence="3">UDP-2-acetamido-2,6-beta-L-arabino-hexul-4-ose reductase</fullName>
    </submittedName>
</protein>
<dbReference type="Gene3D" id="3.40.50.720">
    <property type="entry name" value="NAD(P)-binding Rossmann-like Domain"/>
    <property type="match status" value="1"/>
</dbReference>
<dbReference type="PANTHER" id="PTHR43245">
    <property type="entry name" value="BIFUNCTIONAL POLYMYXIN RESISTANCE PROTEIN ARNA"/>
    <property type="match status" value="1"/>
</dbReference>
<dbReference type="InterPro" id="IPR014710">
    <property type="entry name" value="RmlC-like_jellyroll"/>
</dbReference>
<dbReference type="PANTHER" id="PTHR43245:SF55">
    <property type="entry name" value="NAD(P)-BINDING DOMAIN-CONTAINING PROTEIN"/>
    <property type="match status" value="1"/>
</dbReference>
<dbReference type="CDD" id="cd07007">
    <property type="entry name" value="cupin_CapF-like_C"/>
    <property type="match status" value="1"/>
</dbReference>
<organism evidence="3 4">
    <name type="scientific">Sporobacter termitidis DSM 10068</name>
    <dbReference type="NCBI Taxonomy" id="1123282"/>
    <lineage>
        <taxon>Bacteria</taxon>
        <taxon>Bacillati</taxon>
        <taxon>Bacillota</taxon>
        <taxon>Clostridia</taxon>
        <taxon>Eubacteriales</taxon>
        <taxon>Oscillospiraceae</taxon>
        <taxon>Sporobacter</taxon>
    </lineage>
</organism>
<evidence type="ECO:0000259" key="2">
    <source>
        <dbReference type="Pfam" id="PF14667"/>
    </source>
</evidence>
<proteinExistence type="predicted"/>
<dbReference type="SUPFAM" id="SSF51735">
    <property type="entry name" value="NAD(P)-binding Rossmann-fold domains"/>
    <property type="match status" value="1"/>
</dbReference>
<evidence type="ECO:0000313" key="3">
    <source>
        <dbReference type="EMBL" id="SHH59684.1"/>
    </source>
</evidence>
<dbReference type="STRING" id="1123282.SAMN02745823_00418"/>
<feature type="domain" description="Capsular polysaccharide assembling protein CapF C-terminal" evidence="2">
    <location>
        <begin position="254"/>
        <end position="364"/>
    </location>
</feature>
<dbReference type="InterPro" id="IPR011051">
    <property type="entry name" value="RmlC_Cupin_sf"/>
</dbReference>
<dbReference type="Gene3D" id="2.60.120.10">
    <property type="entry name" value="Jelly Rolls"/>
    <property type="match status" value="1"/>
</dbReference>
<dbReference type="InterPro" id="IPR001509">
    <property type="entry name" value="Epimerase_deHydtase"/>
</dbReference>
<dbReference type="Proteomes" id="UP000183995">
    <property type="component" value="Unassembled WGS sequence"/>
</dbReference>
<name>A0A1M5U9K7_9FIRM</name>
<dbReference type="OrthoDB" id="9801056at2"/>
<gene>
    <name evidence="3" type="ORF">SAMN02745823_00418</name>
</gene>